<feature type="repeat" description="TPR" evidence="1">
    <location>
        <begin position="101"/>
        <end position="134"/>
    </location>
</feature>
<name>U7QNB6_9CYAN</name>
<keyword evidence="1" id="KW-0802">TPR repeat</keyword>
<dbReference type="InterPro" id="IPR019734">
    <property type="entry name" value="TPR_rpt"/>
</dbReference>
<proteinExistence type="predicted"/>
<dbReference type="PROSITE" id="PS50293">
    <property type="entry name" value="TPR_REGION"/>
    <property type="match status" value="1"/>
</dbReference>
<evidence type="ECO:0000256" key="1">
    <source>
        <dbReference type="PROSITE-ProRule" id="PRU00339"/>
    </source>
</evidence>
<sequence>MELETYIKSEVTSTPTQTPMLNPKALTLAVVIGVLAPIVPMNVLSESSVLAQIPNERKAEADRLLQEGIQQYKTSQFQESLQSFQEALKIYREIGDRSSEADVLIAVGIVYRILGQYQQAIEFSQQSLTIRQELNDRAGEGDSLLGLGHVCSLLGQYRKAIDFYQQSLAIFQEIGDHNGEAWTLGYLGDTYSSLSHYQQTIEFYQQALAIFQEIGDYNGESSYLHSLGVIYQSLGQYQKAIEYYQQSLDIEKEIGNRQKEAFSLSSLGNAYAILKDYQKAIKFHKQSLAIAREIGARHGEIIYLRRLGNTYSDSEQYEQAIESYQQSLAIAREIGDRKGEARSLGNLGYVYHRLKDDQKAIEFHQQSLTIEREIGDRRGEANSLSNIGEVLEEQNQPQLAITFLKQSVNVTEAIRQDLRGLSRELQQSYIDSISGRYRRLADLLLKENRLLEAQRVLDLLKVQELEDYLKNVRGNANTAGGIEFYQPEQEILARYNELQQNVIEIGEELAQLQQKENLTLSEQQRRNQLDKILTEVKQQFNEFARSSEVRALIEQLSFEAQEQTLSLGALDRLRDKLGELDAVLFYPLILEDRLELVITTPNSPPLRRTVSVSREELYRTIVRFRLALQDPSKDAVAPAQKLYRWLFEALEDDLKAANAEVIIYAPDGVLRYIPLVALHDGEEWLAERFRVNNITAASLEEIDTQPQPQPQVLAGAFADESLIRSAKIGQRDVQFVGLPFAGIEVAVLQNTLTNTTAYVDEAFNLETMKPKMNGYNVLHFATHAAFVPGDPSESFIVFGEGENPTLRDVENWSLSNVDLVVLSACETGLGGFDNNGEQILGLGYQFQNQGARAVLASLWKVSDGGTQVLMNIFYHALQQGYSKTEALQIAQRSLIAKNTSTVVSQRSSDGTMVFVSAEIELPANIRNNLDHPYYWASFILIGNGL</sequence>
<dbReference type="InterPro" id="IPR011990">
    <property type="entry name" value="TPR-like_helical_dom_sf"/>
</dbReference>
<gene>
    <name evidence="3" type="ORF">M595_1397</name>
</gene>
<dbReference type="Gene3D" id="1.25.40.10">
    <property type="entry name" value="Tetratricopeptide repeat domain"/>
    <property type="match status" value="2"/>
</dbReference>
<dbReference type="InterPro" id="IPR024983">
    <property type="entry name" value="CHAT_dom"/>
</dbReference>
<dbReference type="Pfam" id="PF13424">
    <property type="entry name" value="TPR_12"/>
    <property type="match status" value="4"/>
</dbReference>
<feature type="repeat" description="TPR" evidence="1">
    <location>
        <begin position="221"/>
        <end position="254"/>
    </location>
</feature>
<keyword evidence="4" id="KW-1185">Reference proteome</keyword>
<evidence type="ECO:0000313" key="4">
    <source>
        <dbReference type="Proteomes" id="UP000017127"/>
    </source>
</evidence>
<feature type="repeat" description="TPR" evidence="1">
    <location>
        <begin position="181"/>
        <end position="214"/>
    </location>
</feature>
<evidence type="ECO:0000259" key="2">
    <source>
        <dbReference type="Pfam" id="PF12770"/>
    </source>
</evidence>
<dbReference type="PANTHER" id="PTHR10098:SF108">
    <property type="entry name" value="TETRATRICOPEPTIDE REPEAT PROTEIN 28"/>
    <property type="match status" value="1"/>
</dbReference>
<dbReference type="AlphaFoldDB" id="U7QNB6"/>
<dbReference type="SMART" id="SM00028">
    <property type="entry name" value="TPR"/>
    <property type="match status" value="9"/>
</dbReference>
<dbReference type="PANTHER" id="PTHR10098">
    <property type="entry name" value="RAPSYN-RELATED"/>
    <property type="match status" value="1"/>
</dbReference>
<dbReference type="Proteomes" id="UP000017127">
    <property type="component" value="Unassembled WGS sequence"/>
</dbReference>
<reference evidence="3 4" key="1">
    <citation type="journal article" date="2013" name="Front. Microbiol.">
        <title>Comparative genomic analyses of the cyanobacterium, Lyngbya aestuarii BL J, a powerful hydrogen producer.</title>
        <authorList>
            <person name="Kothari A."/>
            <person name="Vaughn M."/>
            <person name="Garcia-Pichel F."/>
        </authorList>
    </citation>
    <scope>NUCLEOTIDE SEQUENCE [LARGE SCALE GENOMIC DNA]</scope>
    <source>
        <strain evidence="3 4">BL J</strain>
    </source>
</reference>
<feature type="repeat" description="TPR" evidence="1">
    <location>
        <begin position="341"/>
        <end position="374"/>
    </location>
</feature>
<feature type="domain" description="CHAT" evidence="2">
    <location>
        <begin position="637"/>
        <end position="943"/>
    </location>
</feature>
<protein>
    <submittedName>
        <fullName evidence="3">TPR repeat family protein</fullName>
    </submittedName>
</protein>
<dbReference type="PROSITE" id="PS50005">
    <property type="entry name" value="TPR"/>
    <property type="match status" value="6"/>
</dbReference>
<organism evidence="3 4">
    <name type="scientific">Lyngbya aestuarii BL J</name>
    <dbReference type="NCBI Taxonomy" id="1348334"/>
    <lineage>
        <taxon>Bacteria</taxon>
        <taxon>Bacillati</taxon>
        <taxon>Cyanobacteriota</taxon>
        <taxon>Cyanophyceae</taxon>
        <taxon>Oscillatoriophycideae</taxon>
        <taxon>Oscillatoriales</taxon>
        <taxon>Microcoleaceae</taxon>
        <taxon>Lyngbya</taxon>
    </lineage>
</organism>
<dbReference type="PATRIC" id="fig|1348334.3.peg.1362"/>
<evidence type="ECO:0000313" key="3">
    <source>
        <dbReference type="EMBL" id="ERT08610.1"/>
    </source>
</evidence>
<dbReference type="Pfam" id="PF12770">
    <property type="entry name" value="CHAT"/>
    <property type="match status" value="1"/>
</dbReference>
<feature type="repeat" description="TPR" evidence="1">
    <location>
        <begin position="301"/>
        <end position="334"/>
    </location>
</feature>
<feature type="repeat" description="TPR" evidence="1">
    <location>
        <begin position="261"/>
        <end position="294"/>
    </location>
</feature>
<dbReference type="EMBL" id="AUZM01000009">
    <property type="protein sequence ID" value="ERT08610.1"/>
    <property type="molecule type" value="Genomic_DNA"/>
</dbReference>
<comment type="caution">
    <text evidence="3">The sequence shown here is derived from an EMBL/GenBank/DDBJ whole genome shotgun (WGS) entry which is preliminary data.</text>
</comment>
<dbReference type="SUPFAM" id="SSF48452">
    <property type="entry name" value="TPR-like"/>
    <property type="match status" value="3"/>
</dbReference>
<accession>U7QNB6</accession>